<name>A0A845HMN5_9BURK</name>
<dbReference type="Proteomes" id="UP000484875">
    <property type="component" value="Unassembled WGS sequence"/>
</dbReference>
<feature type="transmembrane region" description="Helical" evidence="1">
    <location>
        <begin position="6"/>
        <end position="28"/>
    </location>
</feature>
<keyword evidence="3" id="KW-1185">Reference proteome</keyword>
<keyword evidence="1" id="KW-1133">Transmembrane helix</keyword>
<proteinExistence type="predicted"/>
<dbReference type="AlphaFoldDB" id="A0A845HMN5"/>
<evidence type="ECO:0000313" key="3">
    <source>
        <dbReference type="Proteomes" id="UP000484875"/>
    </source>
</evidence>
<gene>
    <name evidence="2" type="ORF">GTP81_18295</name>
</gene>
<dbReference type="RefSeq" id="WP_161091230.1">
    <property type="nucleotide sequence ID" value="NZ_WWCV01000033.1"/>
</dbReference>
<evidence type="ECO:0000313" key="2">
    <source>
        <dbReference type="EMBL" id="MYN18703.1"/>
    </source>
</evidence>
<sequence length="47" mass="5440">MKPLDWVLYLLLGIALVVGVSFSVWSVLDTRKKYPSKPKDKHTQPKR</sequence>
<comment type="caution">
    <text evidence="2">The sequence shown here is derived from an EMBL/GenBank/DDBJ whole genome shotgun (WGS) entry which is preliminary data.</text>
</comment>
<dbReference type="EMBL" id="WWCV01000033">
    <property type="protein sequence ID" value="MYN18703.1"/>
    <property type="molecule type" value="Genomic_DNA"/>
</dbReference>
<evidence type="ECO:0008006" key="4">
    <source>
        <dbReference type="Google" id="ProtNLM"/>
    </source>
</evidence>
<evidence type="ECO:0000256" key="1">
    <source>
        <dbReference type="SAM" id="Phobius"/>
    </source>
</evidence>
<keyword evidence="1" id="KW-0472">Membrane</keyword>
<reference evidence="2 3" key="1">
    <citation type="submission" date="2019-12" db="EMBL/GenBank/DDBJ databases">
        <title>Novel species isolated from a subtropical stream in China.</title>
        <authorList>
            <person name="Lu H."/>
        </authorList>
    </citation>
    <scope>NUCLEOTIDE SEQUENCE [LARGE SCALE GENOMIC DNA]</scope>
    <source>
        <strain evidence="2 3">FT107W</strain>
    </source>
</reference>
<accession>A0A845HMN5</accession>
<keyword evidence="1" id="KW-0812">Transmembrane</keyword>
<organism evidence="2 3">
    <name type="scientific">Duganella vulcania</name>
    <dbReference type="NCBI Taxonomy" id="2692166"/>
    <lineage>
        <taxon>Bacteria</taxon>
        <taxon>Pseudomonadati</taxon>
        <taxon>Pseudomonadota</taxon>
        <taxon>Betaproteobacteria</taxon>
        <taxon>Burkholderiales</taxon>
        <taxon>Oxalobacteraceae</taxon>
        <taxon>Telluria group</taxon>
        <taxon>Duganella</taxon>
    </lineage>
</organism>
<protein>
    <recommendedName>
        <fullName evidence="4">DUF2897 family protein</fullName>
    </recommendedName>
</protein>